<dbReference type="AlphaFoldDB" id="A0A5B7FG27"/>
<feature type="region of interest" description="Disordered" evidence="1">
    <location>
        <begin position="1"/>
        <end position="26"/>
    </location>
</feature>
<evidence type="ECO:0000256" key="1">
    <source>
        <dbReference type="SAM" id="MobiDB-lite"/>
    </source>
</evidence>
<dbReference type="EMBL" id="VSRR010005820">
    <property type="protein sequence ID" value="MPC43414.1"/>
    <property type="molecule type" value="Genomic_DNA"/>
</dbReference>
<proteinExistence type="predicted"/>
<comment type="caution">
    <text evidence="2">The sequence shown here is derived from an EMBL/GenBank/DDBJ whole genome shotgun (WGS) entry which is preliminary data.</text>
</comment>
<feature type="compositionally biased region" description="Pro residues" evidence="1">
    <location>
        <begin position="50"/>
        <end position="64"/>
    </location>
</feature>
<reference evidence="2 3" key="1">
    <citation type="submission" date="2019-05" db="EMBL/GenBank/DDBJ databases">
        <title>Another draft genome of Portunus trituberculatus and its Hox gene families provides insights of decapod evolution.</title>
        <authorList>
            <person name="Jeong J.-H."/>
            <person name="Song I."/>
            <person name="Kim S."/>
            <person name="Choi T."/>
            <person name="Kim D."/>
            <person name="Ryu S."/>
            <person name="Kim W."/>
        </authorList>
    </citation>
    <scope>NUCLEOTIDE SEQUENCE [LARGE SCALE GENOMIC DNA]</scope>
    <source>
        <tissue evidence="2">Muscle</tissue>
    </source>
</reference>
<name>A0A5B7FG27_PORTR</name>
<gene>
    <name evidence="2" type="ORF">E2C01_037061</name>
</gene>
<keyword evidence="3" id="KW-1185">Reference proteome</keyword>
<protein>
    <submittedName>
        <fullName evidence="2">Uncharacterized protein</fullName>
    </submittedName>
</protein>
<sequence>MNSGTRLDISEHSSLTSTCSKTREDTCTSSSQTCFHILAKLFSLLKFRPDPPSTAPVRPGPPLIPEHVSCRS</sequence>
<feature type="region of interest" description="Disordered" evidence="1">
    <location>
        <begin position="50"/>
        <end position="72"/>
    </location>
</feature>
<evidence type="ECO:0000313" key="3">
    <source>
        <dbReference type="Proteomes" id="UP000324222"/>
    </source>
</evidence>
<organism evidence="2 3">
    <name type="scientific">Portunus trituberculatus</name>
    <name type="common">Swimming crab</name>
    <name type="synonym">Neptunus trituberculatus</name>
    <dbReference type="NCBI Taxonomy" id="210409"/>
    <lineage>
        <taxon>Eukaryota</taxon>
        <taxon>Metazoa</taxon>
        <taxon>Ecdysozoa</taxon>
        <taxon>Arthropoda</taxon>
        <taxon>Crustacea</taxon>
        <taxon>Multicrustacea</taxon>
        <taxon>Malacostraca</taxon>
        <taxon>Eumalacostraca</taxon>
        <taxon>Eucarida</taxon>
        <taxon>Decapoda</taxon>
        <taxon>Pleocyemata</taxon>
        <taxon>Brachyura</taxon>
        <taxon>Eubrachyura</taxon>
        <taxon>Portunoidea</taxon>
        <taxon>Portunidae</taxon>
        <taxon>Portuninae</taxon>
        <taxon>Portunus</taxon>
    </lineage>
</organism>
<accession>A0A5B7FG27</accession>
<dbReference type="Proteomes" id="UP000324222">
    <property type="component" value="Unassembled WGS sequence"/>
</dbReference>
<evidence type="ECO:0000313" key="2">
    <source>
        <dbReference type="EMBL" id="MPC43414.1"/>
    </source>
</evidence>